<dbReference type="InterPro" id="IPR001482">
    <property type="entry name" value="T2SS/T4SS_dom"/>
</dbReference>
<dbReference type="EMBL" id="FZOS01000033">
    <property type="protein sequence ID" value="SNT03994.1"/>
    <property type="molecule type" value="Genomic_DNA"/>
</dbReference>
<evidence type="ECO:0000256" key="6">
    <source>
        <dbReference type="ARBA" id="ARBA00022475"/>
    </source>
</evidence>
<keyword evidence="10" id="KW-0862">Zinc</keyword>
<dbReference type="SMART" id="SM00382">
    <property type="entry name" value="AAA"/>
    <property type="match status" value="1"/>
</dbReference>
<keyword evidence="14" id="KW-0472">Membrane</keyword>
<dbReference type="GO" id="GO:0005886">
    <property type="term" value="C:plasma membrane"/>
    <property type="evidence" value="ECO:0007669"/>
    <property type="project" value="UniProtKB-SubCell"/>
</dbReference>
<dbReference type="Pfam" id="PF22341">
    <property type="entry name" value="GSPE_N1E"/>
    <property type="match status" value="1"/>
</dbReference>
<dbReference type="GO" id="GO:0016887">
    <property type="term" value="F:ATP hydrolysis activity"/>
    <property type="evidence" value="ECO:0007669"/>
    <property type="project" value="TreeGrafter"/>
</dbReference>
<keyword evidence="19" id="KW-1185">Reference proteome</keyword>
<evidence type="ECO:0000256" key="8">
    <source>
        <dbReference type="ARBA" id="ARBA00022723"/>
    </source>
</evidence>
<evidence type="ECO:0000256" key="14">
    <source>
        <dbReference type="ARBA" id="ARBA00023136"/>
    </source>
</evidence>
<keyword evidence="9 16" id="KW-0547">Nucleotide-binding</keyword>
<evidence type="ECO:0000256" key="10">
    <source>
        <dbReference type="ARBA" id="ARBA00022833"/>
    </source>
</evidence>
<feature type="domain" description="Bacterial type II secretion system protein E" evidence="17">
    <location>
        <begin position="328"/>
        <end position="342"/>
    </location>
</feature>
<dbReference type="Gene3D" id="3.30.450.90">
    <property type="match status" value="1"/>
</dbReference>
<evidence type="ECO:0000256" key="9">
    <source>
        <dbReference type="ARBA" id="ARBA00022741"/>
    </source>
</evidence>
<dbReference type="GO" id="GO:0015628">
    <property type="term" value="P:protein secretion by the type II secretion system"/>
    <property type="evidence" value="ECO:0007669"/>
    <property type="project" value="UniProtKB-UniRule"/>
</dbReference>
<reference evidence="19" key="1">
    <citation type="submission" date="2017-06" db="EMBL/GenBank/DDBJ databases">
        <authorList>
            <person name="Varghese N."/>
            <person name="Submissions S."/>
        </authorList>
    </citation>
    <scope>NUCLEOTIDE SEQUENCE [LARGE SCALE GENOMIC DNA]</scope>
    <source>
        <strain evidence="19">LNB2</strain>
    </source>
</reference>
<keyword evidence="12 16" id="KW-0653">Protein transport</keyword>
<dbReference type="PANTHER" id="PTHR30258">
    <property type="entry name" value="TYPE II SECRETION SYSTEM PROTEIN GSPE-RELATED"/>
    <property type="match status" value="1"/>
</dbReference>
<dbReference type="InterPro" id="IPR013369">
    <property type="entry name" value="T2SS_GspE"/>
</dbReference>
<keyword evidence="13" id="KW-1278">Translocase</keyword>
<evidence type="ECO:0000256" key="4">
    <source>
        <dbReference type="ARBA" id="ARBA00006611"/>
    </source>
</evidence>
<dbReference type="InterPro" id="IPR037257">
    <property type="entry name" value="T2SS_E_N_sf"/>
</dbReference>
<evidence type="ECO:0000256" key="12">
    <source>
        <dbReference type="ARBA" id="ARBA00022927"/>
    </source>
</evidence>
<evidence type="ECO:0000313" key="19">
    <source>
        <dbReference type="Proteomes" id="UP000198281"/>
    </source>
</evidence>
<keyword evidence="6" id="KW-1003">Cell membrane</keyword>
<gene>
    <name evidence="18" type="ORF">SAMN06295912_13330</name>
</gene>
<keyword evidence="11 16" id="KW-0067">ATP-binding</keyword>
<dbReference type="PANTHER" id="PTHR30258:SF27">
    <property type="entry name" value="BACTERIOPHAGE ADSORPTION PROTEIN B-RELATED"/>
    <property type="match status" value="1"/>
</dbReference>
<evidence type="ECO:0000256" key="11">
    <source>
        <dbReference type="ARBA" id="ARBA00022840"/>
    </source>
</evidence>
<dbReference type="NCBIfam" id="TIGR02533">
    <property type="entry name" value="type_II_gspE"/>
    <property type="match status" value="1"/>
</dbReference>
<evidence type="ECO:0000256" key="5">
    <source>
        <dbReference type="ARBA" id="ARBA00022448"/>
    </source>
</evidence>
<comment type="cofactor">
    <cofactor evidence="1">
        <name>Zn(2+)</name>
        <dbReference type="ChEBI" id="CHEBI:29105"/>
    </cofactor>
</comment>
<dbReference type="AlphaFoldDB" id="A0A239JGY1"/>
<dbReference type="Pfam" id="PF00437">
    <property type="entry name" value="T2SSE"/>
    <property type="match status" value="1"/>
</dbReference>
<sequence>MKIERGNEAARADDPLPQLSAPLAIPYGFARRFGVALAGGADELTVALKDGGDARALIELRRFFGRPFAVEKVSAERFDRILSEAYAMGGQEAADAAGSLGLNDELSALAHDLPTADDLLDSADDAPAIRLINGIIADAARQGVSDIHIEPYETGLVVRMRIDGVLRETLRMPPHVAPVVVSRIKVMARLDIAERRVPQDGRIGLTLGGKLLDVRVSTLPSRAGERVVLRILDKENAGIALDVLGMPPGILAVFRDAIAEPNGIILVTGPTGSGKTTTLYAGLRLLNDGSRNILTVEDPVEYAIEGVGQTQVNSKVGLTFAAGLRAILRQDPDVVMIGEIRDRETAEIAVQASLTGHLVLSTVHTNDAIGAITRMRDMKVEPFLLASTLRAVIAQRLVRRLCPHCRHEVPAPASVAALLGIAPATAIYEAKGCDQCNHTGYKGRVGVFEAVRVDDVIRGLINAGGDEAAISAHAFRNAPTLTSAARGLVIDGLTTAEEAVRISRREAVDA</sequence>
<dbReference type="CDD" id="cd01129">
    <property type="entry name" value="PulE-GspE-like"/>
    <property type="match status" value="1"/>
</dbReference>
<dbReference type="Gene3D" id="3.40.50.300">
    <property type="entry name" value="P-loop containing nucleotide triphosphate hydrolases"/>
    <property type="match status" value="1"/>
</dbReference>
<dbReference type="SUPFAM" id="SSF160246">
    <property type="entry name" value="EspE N-terminal domain-like"/>
    <property type="match status" value="1"/>
</dbReference>
<comment type="subcellular location">
    <subcellularLocation>
        <location evidence="3 16">Cell inner membrane</location>
    </subcellularLocation>
</comment>
<dbReference type="InterPro" id="IPR054757">
    <property type="entry name" value="GSPE_N1E"/>
</dbReference>
<evidence type="ECO:0000259" key="17">
    <source>
        <dbReference type="PROSITE" id="PS00662"/>
    </source>
</evidence>
<dbReference type="Proteomes" id="UP000198281">
    <property type="component" value="Unassembled WGS sequence"/>
</dbReference>
<proteinExistence type="inferred from homology"/>
<comment type="catalytic activity">
    <reaction evidence="15">
        <text>ATP + H2O + cellular proteinSide 1 = ADP + phosphate + cellular proteinSide 2.</text>
        <dbReference type="EC" id="7.4.2.8"/>
    </reaction>
</comment>
<evidence type="ECO:0000313" key="18">
    <source>
        <dbReference type="EMBL" id="SNT03994.1"/>
    </source>
</evidence>
<dbReference type="GO" id="GO:0005524">
    <property type="term" value="F:ATP binding"/>
    <property type="evidence" value="ECO:0007669"/>
    <property type="project" value="UniProtKB-UniRule"/>
</dbReference>
<organism evidence="18 19">
    <name type="scientific">Edaphosphingomonas laterariae</name>
    <dbReference type="NCBI Taxonomy" id="861865"/>
    <lineage>
        <taxon>Bacteria</taxon>
        <taxon>Pseudomonadati</taxon>
        <taxon>Pseudomonadota</taxon>
        <taxon>Alphaproteobacteria</taxon>
        <taxon>Sphingomonadales</taxon>
        <taxon>Rhizorhabdaceae</taxon>
        <taxon>Edaphosphingomonas</taxon>
    </lineage>
</organism>
<dbReference type="InterPro" id="IPR003593">
    <property type="entry name" value="AAA+_ATPase"/>
</dbReference>
<dbReference type="GO" id="GO:0015627">
    <property type="term" value="C:type II protein secretion system complex"/>
    <property type="evidence" value="ECO:0007669"/>
    <property type="project" value="UniProtKB-UniRule"/>
</dbReference>
<evidence type="ECO:0000256" key="7">
    <source>
        <dbReference type="ARBA" id="ARBA00022519"/>
    </source>
</evidence>
<dbReference type="FunFam" id="3.30.450.90:FF:000001">
    <property type="entry name" value="Type II secretion system ATPase GspE"/>
    <property type="match status" value="1"/>
</dbReference>
<name>A0A239JGY1_9SPHN</name>
<keyword evidence="8" id="KW-0479">Metal-binding</keyword>
<comment type="function">
    <text evidence="2 16">ATPase component of the type II secretion system required for the energy-dependent secretion of extracellular factors such as proteases and toxins from the periplasm. Acts as a molecular motor to provide the energy that is required for assembly of the pseudopilus and the extrusion of substrates generated in the cytoplasm.</text>
</comment>
<dbReference type="InterPro" id="IPR027417">
    <property type="entry name" value="P-loop_NTPase"/>
</dbReference>
<evidence type="ECO:0000256" key="15">
    <source>
        <dbReference type="ARBA" id="ARBA00034006"/>
    </source>
</evidence>
<keyword evidence="7" id="KW-0997">Cell inner membrane</keyword>
<dbReference type="GO" id="GO:0008564">
    <property type="term" value="F:protein-exporting ATPase activity"/>
    <property type="evidence" value="ECO:0007669"/>
    <property type="project" value="UniProtKB-EC"/>
</dbReference>
<dbReference type="PROSITE" id="PS00662">
    <property type="entry name" value="T2SP_E"/>
    <property type="match status" value="1"/>
</dbReference>
<dbReference type="OrthoDB" id="9804785at2"/>
<comment type="similarity">
    <text evidence="4 16">Belongs to the GSP E family.</text>
</comment>
<dbReference type="GO" id="GO:0046872">
    <property type="term" value="F:metal ion binding"/>
    <property type="evidence" value="ECO:0007669"/>
    <property type="project" value="UniProtKB-KW"/>
</dbReference>
<dbReference type="Gene3D" id="3.30.300.160">
    <property type="entry name" value="Type II secretion system, protein E, N-terminal domain"/>
    <property type="match status" value="1"/>
</dbReference>
<evidence type="ECO:0000256" key="13">
    <source>
        <dbReference type="ARBA" id="ARBA00022967"/>
    </source>
</evidence>
<dbReference type="SUPFAM" id="SSF52540">
    <property type="entry name" value="P-loop containing nucleoside triphosphate hydrolases"/>
    <property type="match status" value="1"/>
</dbReference>
<evidence type="ECO:0000256" key="16">
    <source>
        <dbReference type="RuleBase" id="RU366070"/>
    </source>
</evidence>
<evidence type="ECO:0000256" key="3">
    <source>
        <dbReference type="ARBA" id="ARBA00004533"/>
    </source>
</evidence>
<keyword evidence="5 16" id="KW-0813">Transport</keyword>
<accession>A0A239JGY1</accession>
<evidence type="ECO:0000256" key="2">
    <source>
        <dbReference type="ARBA" id="ARBA00003288"/>
    </source>
</evidence>
<evidence type="ECO:0000256" key="1">
    <source>
        <dbReference type="ARBA" id="ARBA00001947"/>
    </source>
</evidence>
<dbReference type="FunFam" id="3.40.50.300:FF:000398">
    <property type="entry name" value="Type IV pilus assembly ATPase PilB"/>
    <property type="match status" value="1"/>
</dbReference>
<protein>
    <recommendedName>
        <fullName evidence="16">Type II secretion system protein E</fullName>
        <shortName evidence="16">T2SS protein E</shortName>
    </recommendedName>
    <alternativeName>
        <fullName evidence="16">Type II traffic warden ATPase</fullName>
    </alternativeName>
</protein>